<gene>
    <name evidence="4" type="ORF">GCM10011534_07790</name>
</gene>
<dbReference type="InterPro" id="IPR000835">
    <property type="entry name" value="HTH_MarR-typ"/>
</dbReference>
<dbReference type="GO" id="GO:0016747">
    <property type="term" value="F:acyltransferase activity, transferring groups other than amino-acyl groups"/>
    <property type="evidence" value="ECO:0007669"/>
    <property type="project" value="InterPro"/>
</dbReference>
<dbReference type="GO" id="GO:0003700">
    <property type="term" value="F:DNA-binding transcription factor activity"/>
    <property type="evidence" value="ECO:0007669"/>
    <property type="project" value="InterPro"/>
</dbReference>
<dbReference type="EMBL" id="BMLF01000001">
    <property type="protein sequence ID" value="GGL88214.1"/>
    <property type="molecule type" value="Genomic_DNA"/>
</dbReference>
<protein>
    <submittedName>
        <fullName evidence="4">PadR family transcriptional regulator</fullName>
    </submittedName>
</protein>
<dbReference type="InterPro" id="IPR016181">
    <property type="entry name" value="Acyl_CoA_acyltransferase"/>
</dbReference>
<dbReference type="InterPro" id="IPR036388">
    <property type="entry name" value="WH-like_DNA-bd_sf"/>
</dbReference>
<reference evidence="4" key="2">
    <citation type="submission" date="2020-09" db="EMBL/GenBank/DDBJ databases">
        <authorList>
            <person name="Sun Q."/>
            <person name="Zhou Y."/>
        </authorList>
    </citation>
    <scope>NUCLEOTIDE SEQUENCE</scope>
    <source>
        <strain evidence="4">CGMCC 1.6293</strain>
    </source>
</reference>
<dbReference type="Pfam" id="PF00583">
    <property type="entry name" value="Acetyltransf_1"/>
    <property type="match status" value="1"/>
</dbReference>
<dbReference type="Proteomes" id="UP000649829">
    <property type="component" value="Unassembled WGS sequence"/>
</dbReference>
<keyword evidence="5" id="KW-1185">Reference proteome</keyword>
<evidence type="ECO:0000256" key="2">
    <source>
        <dbReference type="ARBA" id="ARBA00023315"/>
    </source>
</evidence>
<dbReference type="Pfam" id="PF12802">
    <property type="entry name" value="MarR_2"/>
    <property type="match status" value="1"/>
</dbReference>
<evidence type="ECO:0000313" key="4">
    <source>
        <dbReference type="EMBL" id="GGL88214.1"/>
    </source>
</evidence>
<dbReference type="AlphaFoldDB" id="A0A917SL75"/>
<name>A0A917SL75_9RHOB</name>
<keyword evidence="1" id="KW-0808">Transferase</keyword>
<sequence>MTPDPISRYRRFSRAVTSEVGALDHSFLGRGRPLGAARVLNAIGHGRTGVAAVRDYLGLDSGLMSRLLRGLEEEGLITLAPHPDDARARIATLTDKGRAEFTAYEALSDDRAAQALARHPHPEALLAAMDLVASALGRDRITFEEVDPRAEAARYCLSEYYAELGRRFATGFDVSLSRDPEAGDMIAPRGAFLLAMSDGLPIGCVGLKGQGGAVAEIKRLWIAPSARGLGLSKRLMAQIETRARALGIGTLRLDTNSALPEAVALYRGTGWTEIARFNDDPYPDHFFEKRIAS</sequence>
<dbReference type="InterPro" id="IPR050832">
    <property type="entry name" value="Bact_Acetyltransf"/>
</dbReference>
<dbReference type="PANTHER" id="PTHR43877:SF2">
    <property type="entry name" value="AMINOALKYLPHOSPHONATE N-ACETYLTRANSFERASE-RELATED"/>
    <property type="match status" value="1"/>
</dbReference>
<dbReference type="InterPro" id="IPR036390">
    <property type="entry name" value="WH_DNA-bd_sf"/>
</dbReference>
<dbReference type="Gene3D" id="3.40.630.30">
    <property type="match status" value="1"/>
</dbReference>
<dbReference type="InterPro" id="IPR000182">
    <property type="entry name" value="GNAT_dom"/>
</dbReference>
<evidence type="ECO:0000259" key="3">
    <source>
        <dbReference type="PROSITE" id="PS51186"/>
    </source>
</evidence>
<reference evidence="4" key="1">
    <citation type="journal article" date="2014" name="Int. J. Syst. Evol. Microbiol.">
        <title>Complete genome sequence of Corynebacterium casei LMG S-19264T (=DSM 44701T), isolated from a smear-ripened cheese.</title>
        <authorList>
            <consortium name="US DOE Joint Genome Institute (JGI-PGF)"/>
            <person name="Walter F."/>
            <person name="Albersmeier A."/>
            <person name="Kalinowski J."/>
            <person name="Ruckert C."/>
        </authorList>
    </citation>
    <scope>NUCLEOTIDE SEQUENCE</scope>
    <source>
        <strain evidence="4">CGMCC 1.6293</strain>
    </source>
</reference>
<proteinExistence type="predicted"/>
<dbReference type="SUPFAM" id="SSF55729">
    <property type="entry name" value="Acyl-CoA N-acyltransferases (Nat)"/>
    <property type="match status" value="1"/>
</dbReference>
<dbReference type="PANTHER" id="PTHR43877">
    <property type="entry name" value="AMINOALKYLPHOSPHONATE N-ACETYLTRANSFERASE-RELATED-RELATED"/>
    <property type="match status" value="1"/>
</dbReference>
<feature type="domain" description="N-acetyltransferase" evidence="3">
    <location>
        <begin position="141"/>
        <end position="293"/>
    </location>
</feature>
<dbReference type="SUPFAM" id="SSF46785">
    <property type="entry name" value="Winged helix' DNA-binding domain"/>
    <property type="match status" value="1"/>
</dbReference>
<keyword evidence="2" id="KW-0012">Acyltransferase</keyword>
<organism evidence="4 5">
    <name type="scientific">Pseudooceanicola nanhaiensis</name>
    <dbReference type="NCBI Taxonomy" id="375761"/>
    <lineage>
        <taxon>Bacteria</taxon>
        <taxon>Pseudomonadati</taxon>
        <taxon>Pseudomonadota</taxon>
        <taxon>Alphaproteobacteria</taxon>
        <taxon>Rhodobacterales</taxon>
        <taxon>Paracoccaceae</taxon>
        <taxon>Pseudooceanicola</taxon>
    </lineage>
</organism>
<evidence type="ECO:0000313" key="5">
    <source>
        <dbReference type="Proteomes" id="UP000649829"/>
    </source>
</evidence>
<evidence type="ECO:0000256" key="1">
    <source>
        <dbReference type="ARBA" id="ARBA00022679"/>
    </source>
</evidence>
<comment type="caution">
    <text evidence="4">The sequence shown here is derived from an EMBL/GenBank/DDBJ whole genome shotgun (WGS) entry which is preliminary data.</text>
</comment>
<dbReference type="Gene3D" id="1.10.10.10">
    <property type="entry name" value="Winged helix-like DNA-binding domain superfamily/Winged helix DNA-binding domain"/>
    <property type="match status" value="1"/>
</dbReference>
<dbReference type="RefSeq" id="WP_028285690.1">
    <property type="nucleotide sequence ID" value="NZ_BMLF01000001.1"/>
</dbReference>
<dbReference type="CDD" id="cd04301">
    <property type="entry name" value="NAT_SF"/>
    <property type="match status" value="1"/>
</dbReference>
<dbReference type="PROSITE" id="PS51186">
    <property type="entry name" value="GNAT"/>
    <property type="match status" value="1"/>
</dbReference>
<accession>A0A917SL75</accession>